<dbReference type="OrthoDB" id="9790469at2"/>
<dbReference type="InterPro" id="IPR036465">
    <property type="entry name" value="vWFA_dom_sf"/>
</dbReference>
<sequence length="534" mass="56614">MRRANVHTQYAGSVGATDSPPGALPKANRAPSGGSEPRAAGSVGATDSPPGRPKANRAPSGGSEPRAAGSVGATDSPPGRPKANRAPSGGSEPRAAGSVGATDSPPGRPKANRAPSGGSEPRAAGSVGATYSQLGDARRGKLADNLTGFGRALRRAGVPVDAARMALAQEAALLVGLARADLCAALETVLVAREQDLLVFRELFATYFRNPNVAQKLLAQMLPIAESHAEPVKRRPRVAEALAPVRAARAPTEPEEEKIDFDAAMTASERERLHAADFNQLSASEYRLVQRLAQRVPLPLPRYAARRTRPGPHGARADWPLALQRAMRTGGELVQVPRLARQSQPLPLLVLLDVSGSMERYARLLLAFLHAATAPGSGAANRGGRRDVFAFGTTLTDLTPAFRHQDPDTMLERASAAIPDFAGGTRLAESLAQLRTRHARRLVGRRTLVLLVSDGLDTGEPAVLAQELAWLRRHCARLLWLNPLLRFGGYEPSARGAAELHRAADAMLAVHNLQSLQQLASSLAQVLRAPARTR</sequence>
<feature type="compositionally biased region" description="Polar residues" evidence="1">
    <location>
        <begin position="1"/>
        <end position="11"/>
    </location>
</feature>
<dbReference type="SUPFAM" id="SSF53300">
    <property type="entry name" value="vWA-like"/>
    <property type="match status" value="1"/>
</dbReference>
<proteinExistence type="predicted"/>
<comment type="caution">
    <text evidence="3">The sequence shown here is derived from an EMBL/GenBank/DDBJ whole genome shotgun (WGS) entry which is preliminary data.</text>
</comment>
<dbReference type="Pfam" id="PF05762">
    <property type="entry name" value="VWA_CoxE"/>
    <property type="match status" value="1"/>
</dbReference>
<organism evidence="3 4">
    <name type="scientific">Simplicispira hankyongi</name>
    <dbReference type="NCBI Taxonomy" id="2315688"/>
    <lineage>
        <taxon>Bacteria</taxon>
        <taxon>Pseudomonadati</taxon>
        <taxon>Pseudomonadota</taxon>
        <taxon>Betaproteobacteria</taxon>
        <taxon>Burkholderiales</taxon>
        <taxon>Comamonadaceae</taxon>
        <taxon>Simplicispira</taxon>
    </lineage>
</organism>
<feature type="domain" description="VWFA" evidence="2">
    <location>
        <begin position="345"/>
        <end position="528"/>
    </location>
</feature>
<accession>A0A398C8V9</accession>
<feature type="region of interest" description="Disordered" evidence="1">
    <location>
        <begin position="1"/>
        <end position="132"/>
    </location>
</feature>
<dbReference type="AlphaFoldDB" id="A0A398C8V9"/>
<dbReference type="EMBL" id="QXJC01000003">
    <property type="protein sequence ID" value="RID98011.1"/>
    <property type="molecule type" value="Genomic_DNA"/>
</dbReference>
<dbReference type="PANTHER" id="PTHR39338:SF6">
    <property type="entry name" value="BLL5662 PROTEIN"/>
    <property type="match status" value="1"/>
</dbReference>
<evidence type="ECO:0000313" key="3">
    <source>
        <dbReference type="EMBL" id="RID98011.1"/>
    </source>
</evidence>
<dbReference type="Proteomes" id="UP000266302">
    <property type="component" value="Unassembled WGS sequence"/>
</dbReference>
<dbReference type="InterPro" id="IPR008912">
    <property type="entry name" value="Uncharacterised_CoxE"/>
</dbReference>
<evidence type="ECO:0000256" key="1">
    <source>
        <dbReference type="SAM" id="MobiDB-lite"/>
    </source>
</evidence>
<dbReference type="CDD" id="cd00198">
    <property type="entry name" value="vWFA"/>
    <property type="match status" value="1"/>
</dbReference>
<gene>
    <name evidence="3" type="ORF">D3F03_06905</name>
</gene>
<evidence type="ECO:0000259" key="2">
    <source>
        <dbReference type="SMART" id="SM00327"/>
    </source>
</evidence>
<name>A0A398C8V9_9BURK</name>
<dbReference type="PANTHER" id="PTHR39338">
    <property type="entry name" value="BLL5662 PROTEIN-RELATED"/>
    <property type="match status" value="1"/>
</dbReference>
<evidence type="ECO:0000313" key="4">
    <source>
        <dbReference type="Proteomes" id="UP000266302"/>
    </source>
</evidence>
<keyword evidence="4" id="KW-1185">Reference proteome</keyword>
<dbReference type="Gene3D" id="3.40.50.410">
    <property type="entry name" value="von Willebrand factor, type A domain"/>
    <property type="match status" value="1"/>
</dbReference>
<protein>
    <submittedName>
        <fullName evidence="3">VWA domain-containing protein</fullName>
    </submittedName>
</protein>
<reference evidence="3 4" key="1">
    <citation type="submission" date="2018-09" db="EMBL/GenBank/DDBJ databases">
        <title>Draft genome of Simplicispira sp. NY-02.</title>
        <authorList>
            <person name="Im W.T."/>
        </authorList>
    </citation>
    <scope>NUCLEOTIDE SEQUENCE [LARGE SCALE GENOMIC DNA]</scope>
    <source>
        <strain evidence="3 4">NY-02</strain>
    </source>
</reference>
<dbReference type="InterPro" id="IPR002035">
    <property type="entry name" value="VWF_A"/>
</dbReference>
<dbReference type="SMART" id="SM00327">
    <property type="entry name" value="VWA"/>
    <property type="match status" value="1"/>
</dbReference>